<evidence type="ECO:0000256" key="5">
    <source>
        <dbReference type="ARBA" id="ARBA00022989"/>
    </source>
</evidence>
<evidence type="ECO:0000313" key="11">
    <source>
        <dbReference type="Proteomes" id="UP000682811"/>
    </source>
</evidence>
<organism evidence="10 11">
    <name type="scientific">Paenibacillus azoreducens</name>
    <dbReference type="NCBI Taxonomy" id="116718"/>
    <lineage>
        <taxon>Bacteria</taxon>
        <taxon>Bacillati</taxon>
        <taxon>Bacillota</taxon>
        <taxon>Bacilli</taxon>
        <taxon>Bacillales</taxon>
        <taxon>Paenibacillaceae</taxon>
        <taxon>Paenibacillus</taxon>
    </lineage>
</organism>
<feature type="transmembrane region" description="Helical" evidence="7">
    <location>
        <begin position="59"/>
        <end position="76"/>
    </location>
</feature>
<evidence type="ECO:0000256" key="2">
    <source>
        <dbReference type="ARBA" id="ARBA00006448"/>
    </source>
</evidence>
<sequence length="232" mass="26577">MDSIWEYSVRTLLSFVILLILTRLSGKKQLSHMTFFTYITGIALGNIAGDTIVHKDIPIYAGITGMTLWTILTIFIEKICLKSPWLRDILDGEPAIVIQKGKIQTKAMALSKLNMDDLSMLLREKDIFSIREVDYAILEPNGQLSVLKKQENDYPTKKDMKIPTQERLYLPTKLIVDGKIMEQNLKNLHFDHDWLDQQIKKLGANSVQEVFFAELQSDGSVYLDKKQEQQNG</sequence>
<comment type="caution">
    <text evidence="10">The sequence shown here is derived from an EMBL/GenBank/DDBJ whole genome shotgun (WGS) entry which is preliminary data.</text>
</comment>
<dbReference type="Proteomes" id="UP000682811">
    <property type="component" value="Unassembled WGS sequence"/>
</dbReference>
<keyword evidence="6 7" id="KW-0472">Membrane</keyword>
<evidence type="ECO:0000313" key="10">
    <source>
        <dbReference type="EMBL" id="GIO50411.1"/>
    </source>
</evidence>
<gene>
    <name evidence="10" type="ORF">J34TS1_51760</name>
</gene>
<evidence type="ECO:0000256" key="3">
    <source>
        <dbReference type="ARBA" id="ARBA00022475"/>
    </source>
</evidence>
<keyword evidence="3" id="KW-1003">Cell membrane</keyword>
<proteinExistence type="inferred from homology"/>
<feature type="transmembrane region" description="Helical" evidence="7">
    <location>
        <begin position="36"/>
        <end position="53"/>
    </location>
</feature>
<dbReference type="InterPro" id="IPR007353">
    <property type="entry name" value="DUF421"/>
</dbReference>
<evidence type="ECO:0000256" key="1">
    <source>
        <dbReference type="ARBA" id="ARBA00004651"/>
    </source>
</evidence>
<dbReference type="PANTHER" id="PTHR34582:SF6">
    <property type="entry name" value="UPF0702 TRANSMEMBRANE PROTEIN YCAP"/>
    <property type="match status" value="1"/>
</dbReference>
<comment type="subcellular location">
    <subcellularLocation>
        <location evidence="1">Cell membrane</location>
        <topology evidence="1">Multi-pass membrane protein</topology>
    </subcellularLocation>
</comment>
<feature type="transmembrane region" description="Helical" evidence="7">
    <location>
        <begin position="7"/>
        <end position="24"/>
    </location>
</feature>
<evidence type="ECO:0000259" key="8">
    <source>
        <dbReference type="Pfam" id="PF04239"/>
    </source>
</evidence>
<evidence type="ECO:0000256" key="4">
    <source>
        <dbReference type="ARBA" id="ARBA00022692"/>
    </source>
</evidence>
<dbReference type="GO" id="GO:0005886">
    <property type="term" value="C:plasma membrane"/>
    <property type="evidence" value="ECO:0007669"/>
    <property type="project" value="UniProtKB-SubCell"/>
</dbReference>
<evidence type="ECO:0000259" key="9">
    <source>
        <dbReference type="Pfam" id="PF20730"/>
    </source>
</evidence>
<feature type="domain" description="YetF C-terminal" evidence="8">
    <location>
        <begin position="82"/>
        <end position="215"/>
    </location>
</feature>
<evidence type="ECO:0000256" key="7">
    <source>
        <dbReference type="SAM" id="Phobius"/>
    </source>
</evidence>
<keyword evidence="11" id="KW-1185">Reference proteome</keyword>
<dbReference type="Gene3D" id="3.30.240.20">
    <property type="entry name" value="bsu07140 like domains"/>
    <property type="match status" value="2"/>
</dbReference>
<protein>
    <submittedName>
        <fullName evidence="10">DUF421 domain-containing protein</fullName>
    </submittedName>
</protein>
<name>A0A920CQZ2_9BACL</name>
<reference evidence="10 11" key="1">
    <citation type="submission" date="2021-03" db="EMBL/GenBank/DDBJ databases">
        <title>Antimicrobial resistance genes in bacteria isolated from Japanese honey, and their potential for conferring macrolide and lincosamide resistance in the American foulbrood pathogen Paenibacillus larvae.</title>
        <authorList>
            <person name="Okamoto M."/>
            <person name="Kumagai M."/>
            <person name="Kanamori H."/>
            <person name="Takamatsu D."/>
        </authorList>
    </citation>
    <scope>NUCLEOTIDE SEQUENCE [LARGE SCALE GENOMIC DNA]</scope>
    <source>
        <strain evidence="10 11">J34TS1</strain>
    </source>
</reference>
<evidence type="ECO:0000256" key="6">
    <source>
        <dbReference type="ARBA" id="ARBA00023136"/>
    </source>
</evidence>
<comment type="similarity">
    <text evidence="2">Belongs to the UPF0702 family.</text>
</comment>
<dbReference type="AlphaFoldDB" id="A0A920CQZ2"/>
<keyword evidence="4 7" id="KW-0812">Transmembrane</keyword>
<dbReference type="Pfam" id="PF20730">
    <property type="entry name" value="YetF_N"/>
    <property type="match status" value="1"/>
</dbReference>
<dbReference type="InterPro" id="IPR048454">
    <property type="entry name" value="YetF_N"/>
</dbReference>
<feature type="domain" description="YetF-like N-terminal transmembrane" evidence="9">
    <location>
        <begin position="8"/>
        <end position="78"/>
    </location>
</feature>
<dbReference type="EMBL" id="BORT01000032">
    <property type="protein sequence ID" value="GIO50411.1"/>
    <property type="molecule type" value="Genomic_DNA"/>
</dbReference>
<keyword evidence="5 7" id="KW-1133">Transmembrane helix</keyword>
<dbReference type="Pfam" id="PF04239">
    <property type="entry name" value="DUF421"/>
    <property type="match status" value="1"/>
</dbReference>
<accession>A0A920CQZ2</accession>
<dbReference type="PANTHER" id="PTHR34582">
    <property type="entry name" value="UPF0702 TRANSMEMBRANE PROTEIN YCAP"/>
    <property type="match status" value="1"/>
</dbReference>
<dbReference type="InterPro" id="IPR023090">
    <property type="entry name" value="UPF0702_alpha/beta_dom_sf"/>
</dbReference>
<dbReference type="RefSeq" id="WP_212980622.1">
    <property type="nucleotide sequence ID" value="NZ_AP025343.1"/>
</dbReference>